<evidence type="ECO:0000256" key="2">
    <source>
        <dbReference type="ARBA" id="ARBA00022723"/>
    </source>
</evidence>
<evidence type="ECO:0000256" key="1">
    <source>
        <dbReference type="ARBA" id="ARBA00022670"/>
    </source>
</evidence>
<comment type="cofactor">
    <cofactor evidence="6">
        <name>Zn(2+)</name>
        <dbReference type="ChEBI" id="CHEBI:29105"/>
    </cofactor>
    <text evidence="6">Binds 1 zinc ion.</text>
</comment>
<dbReference type="GO" id="GO:0006508">
    <property type="term" value="P:proteolysis"/>
    <property type="evidence" value="ECO:0007669"/>
    <property type="project" value="UniProtKB-KW"/>
</dbReference>
<evidence type="ECO:0000256" key="3">
    <source>
        <dbReference type="ARBA" id="ARBA00022801"/>
    </source>
</evidence>
<name>A0A699ZV73_HAELA</name>
<accession>A0A699ZV73</accession>
<evidence type="ECO:0000313" key="9">
    <source>
        <dbReference type="Proteomes" id="UP000485058"/>
    </source>
</evidence>
<evidence type="ECO:0000259" key="7">
    <source>
        <dbReference type="Pfam" id="PF01432"/>
    </source>
</evidence>
<comment type="similarity">
    <text evidence="6">Belongs to the peptidase M3 family.</text>
</comment>
<keyword evidence="1 6" id="KW-0645">Protease</keyword>
<evidence type="ECO:0000313" key="8">
    <source>
        <dbReference type="EMBL" id="GFH26361.1"/>
    </source>
</evidence>
<comment type="caution">
    <text evidence="8">The sequence shown here is derived from an EMBL/GenBank/DDBJ whole genome shotgun (WGS) entry which is preliminary data.</text>
</comment>
<feature type="non-terminal residue" evidence="8">
    <location>
        <position position="1"/>
    </location>
</feature>
<organism evidence="8 9">
    <name type="scientific">Haematococcus lacustris</name>
    <name type="common">Green alga</name>
    <name type="synonym">Haematococcus pluvialis</name>
    <dbReference type="NCBI Taxonomy" id="44745"/>
    <lineage>
        <taxon>Eukaryota</taxon>
        <taxon>Viridiplantae</taxon>
        <taxon>Chlorophyta</taxon>
        <taxon>core chlorophytes</taxon>
        <taxon>Chlorophyceae</taxon>
        <taxon>CS clade</taxon>
        <taxon>Chlamydomonadales</taxon>
        <taxon>Haematococcaceae</taxon>
        <taxon>Haematococcus</taxon>
    </lineage>
</organism>
<dbReference type="InterPro" id="IPR045090">
    <property type="entry name" value="Pept_M3A_M3B"/>
</dbReference>
<protein>
    <submittedName>
        <fullName evidence="8">Peptidase_M3 domain-containing protein</fullName>
    </submittedName>
</protein>
<dbReference type="Gene3D" id="1.10.1370.40">
    <property type="match status" value="1"/>
</dbReference>
<dbReference type="GO" id="GO:0046872">
    <property type="term" value="F:metal ion binding"/>
    <property type="evidence" value="ECO:0007669"/>
    <property type="project" value="UniProtKB-UniRule"/>
</dbReference>
<dbReference type="SUPFAM" id="SSF55486">
    <property type="entry name" value="Metalloproteases ('zincins'), catalytic domain"/>
    <property type="match status" value="1"/>
</dbReference>
<dbReference type="AlphaFoldDB" id="A0A699ZV73"/>
<evidence type="ECO:0000256" key="4">
    <source>
        <dbReference type="ARBA" id="ARBA00022833"/>
    </source>
</evidence>
<dbReference type="EMBL" id="BLLF01003105">
    <property type="protein sequence ID" value="GFH26361.1"/>
    <property type="molecule type" value="Genomic_DNA"/>
</dbReference>
<reference evidence="8 9" key="1">
    <citation type="submission" date="2020-02" db="EMBL/GenBank/DDBJ databases">
        <title>Draft genome sequence of Haematococcus lacustris strain NIES-144.</title>
        <authorList>
            <person name="Morimoto D."/>
            <person name="Nakagawa S."/>
            <person name="Yoshida T."/>
            <person name="Sawayama S."/>
        </authorList>
    </citation>
    <scope>NUCLEOTIDE SEQUENCE [LARGE SCALE GENOMIC DNA]</scope>
    <source>
        <strain evidence="8 9">NIES-144</strain>
    </source>
</reference>
<dbReference type="GO" id="GO:0004222">
    <property type="term" value="F:metalloendopeptidase activity"/>
    <property type="evidence" value="ECO:0007669"/>
    <property type="project" value="InterPro"/>
</dbReference>
<dbReference type="Proteomes" id="UP000485058">
    <property type="component" value="Unassembled WGS sequence"/>
</dbReference>
<proteinExistence type="inferred from homology"/>
<gene>
    <name evidence="8" type="ORF">HaLaN_24499</name>
</gene>
<dbReference type="InterPro" id="IPR001567">
    <property type="entry name" value="Pept_M3A_M3B_dom"/>
</dbReference>
<dbReference type="Pfam" id="PF01432">
    <property type="entry name" value="Peptidase_M3"/>
    <property type="match status" value="1"/>
</dbReference>
<keyword evidence="2 6" id="KW-0479">Metal-binding</keyword>
<sequence>FGHALQHMLTEVELGLVSGIRGVEWDAVELPSQFMHAAKDAAVCAVQENWCYDKKTLYSFAKHFETGEPLPEESFQRLKAAKTFRSGTMMLRQ</sequence>
<dbReference type="PANTHER" id="PTHR11804">
    <property type="entry name" value="PROTEASE M3 THIMET OLIGOPEPTIDASE-RELATED"/>
    <property type="match status" value="1"/>
</dbReference>
<keyword evidence="9" id="KW-1185">Reference proteome</keyword>
<evidence type="ECO:0000256" key="6">
    <source>
        <dbReference type="RuleBase" id="RU003435"/>
    </source>
</evidence>
<keyword evidence="4 6" id="KW-0862">Zinc</keyword>
<feature type="non-terminal residue" evidence="8">
    <location>
        <position position="93"/>
    </location>
</feature>
<dbReference type="PANTHER" id="PTHR11804:SF83">
    <property type="entry name" value="LD37516P"/>
    <property type="match status" value="1"/>
</dbReference>
<keyword evidence="5 6" id="KW-0482">Metalloprotease</keyword>
<feature type="domain" description="Peptidase M3A/M3B catalytic" evidence="7">
    <location>
        <begin position="1"/>
        <end position="93"/>
    </location>
</feature>
<evidence type="ECO:0000256" key="5">
    <source>
        <dbReference type="ARBA" id="ARBA00023049"/>
    </source>
</evidence>
<dbReference type="GO" id="GO:0006518">
    <property type="term" value="P:peptide metabolic process"/>
    <property type="evidence" value="ECO:0007669"/>
    <property type="project" value="TreeGrafter"/>
</dbReference>
<keyword evidence="3 6" id="KW-0378">Hydrolase</keyword>